<dbReference type="OrthoDB" id="2480018at2"/>
<evidence type="ECO:0000256" key="1">
    <source>
        <dbReference type="SAM" id="SignalP"/>
    </source>
</evidence>
<dbReference type="Gene3D" id="2.60.120.200">
    <property type="match status" value="1"/>
</dbReference>
<proteinExistence type="predicted"/>
<dbReference type="InterPro" id="IPR013320">
    <property type="entry name" value="ConA-like_dom_sf"/>
</dbReference>
<dbReference type="AlphaFoldDB" id="A0A5C5YED8"/>
<reference evidence="2 3" key="1">
    <citation type="submission" date="2019-02" db="EMBL/GenBank/DDBJ databases">
        <title>Deep-cultivation of Planctomycetes and their phenomic and genomic characterization uncovers novel biology.</title>
        <authorList>
            <person name="Wiegand S."/>
            <person name="Jogler M."/>
            <person name="Boedeker C."/>
            <person name="Pinto D."/>
            <person name="Vollmers J."/>
            <person name="Rivas-Marin E."/>
            <person name="Kohn T."/>
            <person name="Peeters S.H."/>
            <person name="Heuer A."/>
            <person name="Rast P."/>
            <person name="Oberbeckmann S."/>
            <person name="Bunk B."/>
            <person name="Jeske O."/>
            <person name="Meyerdierks A."/>
            <person name="Storesund J.E."/>
            <person name="Kallscheuer N."/>
            <person name="Luecker S."/>
            <person name="Lage O.M."/>
            <person name="Pohl T."/>
            <person name="Merkel B.J."/>
            <person name="Hornburger P."/>
            <person name="Mueller R.-W."/>
            <person name="Bruemmer F."/>
            <person name="Labrenz M."/>
            <person name="Spormann A.M."/>
            <person name="Op Den Camp H."/>
            <person name="Overmann J."/>
            <person name="Amann R."/>
            <person name="Jetten M.S.M."/>
            <person name="Mascher T."/>
            <person name="Medema M.H."/>
            <person name="Devos D.P."/>
            <person name="Kaster A.-K."/>
            <person name="Ovreas L."/>
            <person name="Rohde M."/>
            <person name="Galperin M.Y."/>
            <person name="Jogler C."/>
        </authorList>
    </citation>
    <scope>NUCLEOTIDE SEQUENCE [LARGE SCALE GENOMIC DNA]</scope>
    <source>
        <strain evidence="2 3">CA85</strain>
    </source>
</reference>
<accession>A0A5C5YED8</accession>
<keyword evidence="1" id="KW-0732">Signal</keyword>
<dbReference type="RefSeq" id="WP_146390160.1">
    <property type="nucleotide sequence ID" value="NZ_SJPK01000002.1"/>
</dbReference>
<dbReference type="SUPFAM" id="SSF49899">
    <property type="entry name" value="Concanavalin A-like lectins/glucanases"/>
    <property type="match status" value="1"/>
</dbReference>
<evidence type="ECO:0000313" key="3">
    <source>
        <dbReference type="Proteomes" id="UP000318053"/>
    </source>
</evidence>
<name>A0A5C5YED8_9BACT</name>
<evidence type="ECO:0008006" key="4">
    <source>
        <dbReference type="Google" id="ProtNLM"/>
    </source>
</evidence>
<comment type="caution">
    <text evidence="2">The sequence shown here is derived from an EMBL/GenBank/DDBJ whole genome shotgun (WGS) entry which is preliminary data.</text>
</comment>
<keyword evidence="3" id="KW-1185">Reference proteome</keyword>
<gene>
    <name evidence="2" type="ORF">CA85_10030</name>
</gene>
<organism evidence="2 3">
    <name type="scientific">Allorhodopirellula solitaria</name>
    <dbReference type="NCBI Taxonomy" id="2527987"/>
    <lineage>
        <taxon>Bacteria</taxon>
        <taxon>Pseudomonadati</taxon>
        <taxon>Planctomycetota</taxon>
        <taxon>Planctomycetia</taxon>
        <taxon>Pirellulales</taxon>
        <taxon>Pirellulaceae</taxon>
        <taxon>Allorhodopirellula</taxon>
    </lineage>
</organism>
<sequence precursor="true">MMSRFLGLALMSLLFALRPAVSVGQVFEIREDFRDASEGSLLGERWHWLRENKSGWRFSKEGLQVLIEPGNMWGPANDAKNVLLYPLREDGNDAVQVSVQLTHLPKKRWEQADLVWYYSDSSMVKLGLEIEHGVTNIVMGREEHDRTQTIAIIPYADPLVQLRLQVSGQEIRGSFRNPTSPNWTLAGKTTLPDPESLSPQLSLQFYQGEDGSDRWATVHWIQWSSGAE</sequence>
<protein>
    <recommendedName>
        <fullName evidence="4">Beta-xylosidase C-terminal Concanavalin A-like domain-containing protein</fullName>
    </recommendedName>
</protein>
<evidence type="ECO:0000313" key="2">
    <source>
        <dbReference type="EMBL" id="TWT74117.1"/>
    </source>
</evidence>
<feature type="chain" id="PRO_5022919413" description="Beta-xylosidase C-terminal Concanavalin A-like domain-containing protein" evidence="1">
    <location>
        <begin position="23"/>
        <end position="228"/>
    </location>
</feature>
<dbReference type="Proteomes" id="UP000318053">
    <property type="component" value="Unassembled WGS sequence"/>
</dbReference>
<dbReference type="EMBL" id="SJPK01000002">
    <property type="protein sequence ID" value="TWT74117.1"/>
    <property type="molecule type" value="Genomic_DNA"/>
</dbReference>
<feature type="signal peptide" evidence="1">
    <location>
        <begin position="1"/>
        <end position="22"/>
    </location>
</feature>